<dbReference type="InParanoid" id="B4NIB1"/>
<dbReference type="OrthoDB" id="8043056at2759"/>
<organism evidence="2 3">
    <name type="scientific">Drosophila willistoni</name>
    <name type="common">Fruit fly</name>
    <dbReference type="NCBI Taxonomy" id="7260"/>
    <lineage>
        <taxon>Eukaryota</taxon>
        <taxon>Metazoa</taxon>
        <taxon>Ecdysozoa</taxon>
        <taxon>Arthropoda</taxon>
        <taxon>Hexapoda</taxon>
        <taxon>Insecta</taxon>
        <taxon>Pterygota</taxon>
        <taxon>Neoptera</taxon>
        <taxon>Endopterygota</taxon>
        <taxon>Diptera</taxon>
        <taxon>Brachycera</taxon>
        <taxon>Muscomorpha</taxon>
        <taxon>Ephydroidea</taxon>
        <taxon>Drosophilidae</taxon>
        <taxon>Drosophila</taxon>
        <taxon>Sophophora</taxon>
    </lineage>
</organism>
<evidence type="ECO:0000256" key="1">
    <source>
        <dbReference type="SAM" id="SignalP"/>
    </source>
</evidence>
<dbReference type="AlphaFoldDB" id="B4NIB1"/>
<reference evidence="2 3" key="1">
    <citation type="journal article" date="2007" name="Nature">
        <title>Evolution of genes and genomes on the Drosophila phylogeny.</title>
        <authorList>
            <consortium name="Drosophila 12 Genomes Consortium"/>
            <person name="Clark A.G."/>
            <person name="Eisen M.B."/>
            <person name="Smith D.R."/>
            <person name="Bergman C.M."/>
            <person name="Oliver B."/>
            <person name="Markow T.A."/>
            <person name="Kaufman T.C."/>
            <person name="Kellis M."/>
            <person name="Gelbart W."/>
            <person name="Iyer V.N."/>
            <person name="Pollard D.A."/>
            <person name="Sackton T.B."/>
            <person name="Larracuente A.M."/>
            <person name="Singh N.D."/>
            <person name="Abad J.P."/>
            <person name="Abt D.N."/>
            <person name="Adryan B."/>
            <person name="Aguade M."/>
            <person name="Akashi H."/>
            <person name="Anderson W.W."/>
            <person name="Aquadro C.F."/>
            <person name="Ardell D.H."/>
            <person name="Arguello R."/>
            <person name="Artieri C.G."/>
            <person name="Barbash D.A."/>
            <person name="Barker D."/>
            <person name="Barsanti P."/>
            <person name="Batterham P."/>
            <person name="Batzoglou S."/>
            <person name="Begun D."/>
            <person name="Bhutkar A."/>
            <person name="Blanco E."/>
            <person name="Bosak S.A."/>
            <person name="Bradley R.K."/>
            <person name="Brand A.D."/>
            <person name="Brent M.R."/>
            <person name="Brooks A.N."/>
            <person name="Brown R.H."/>
            <person name="Butlin R.K."/>
            <person name="Caggese C."/>
            <person name="Calvi B.R."/>
            <person name="Bernardo de Carvalho A."/>
            <person name="Caspi A."/>
            <person name="Castrezana S."/>
            <person name="Celniker S.E."/>
            <person name="Chang J.L."/>
            <person name="Chapple C."/>
            <person name="Chatterji S."/>
            <person name="Chinwalla A."/>
            <person name="Civetta A."/>
            <person name="Clifton S.W."/>
            <person name="Comeron J.M."/>
            <person name="Costello J.C."/>
            <person name="Coyne J.A."/>
            <person name="Daub J."/>
            <person name="David R.G."/>
            <person name="Delcher A.L."/>
            <person name="Delehaunty K."/>
            <person name="Do C.B."/>
            <person name="Ebling H."/>
            <person name="Edwards K."/>
            <person name="Eickbush T."/>
            <person name="Evans J.D."/>
            <person name="Filipski A."/>
            <person name="Findeiss S."/>
            <person name="Freyhult E."/>
            <person name="Fulton L."/>
            <person name="Fulton R."/>
            <person name="Garcia A.C."/>
            <person name="Gardiner A."/>
            <person name="Garfield D.A."/>
            <person name="Garvin B.E."/>
            <person name="Gibson G."/>
            <person name="Gilbert D."/>
            <person name="Gnerre S."/>
            <person name="Godfrey J."/>
            <person name="Good R."/>
            <person name="Gotea V."/>
            <person name="Gravely B."/>
            <person name="Greenberg A.J."/>
            <person name="Griffiths-Jones S."/>
            <person name="Gross S."/>
            <person name="Guigo R."/>
            <person name="Gustafson E.A."/>
            <person name="Haerty W."/>
            <person name="Hahn M.W."/>
            <person name="Halligan D.L."/>
            <person name="Halpern A.L."/>
            <person name="Halter G.M."/>
            <person name="Han M.V."/>
            <person name="Heger A."/>
            <person name="Hillier L."/>
            <person name="Hinrichs A.S."/>
            <person name="Holmes I."/>
            <person name="Hoskins R.A."/>
            <person name="Hubisz M.J."/>
            <person name="Hultmark D."/>
            <person name="Huntley M.A."/>
            <person name="Jaffe D.B."/>
            <person name="Jagadeeshan S."/>
            <person name="Jeck W.R."/>
            <person name="Johnson J."/>
            <person name="Jones C.D."/>
            <person name="Jordan W.C."/>
            <person name="Karpen G.H."/>
            <person name="Kataoka E."/>
            <person name="Keightley P.D."/>
            <person name="Kheradpour P."/>
            <person name="Kirkness E.F."/>
            <person name="Koerich L.B."/>
            <person name="Kristiansen K."/>
            <person name="Kudrna D."/>
            <person name="Kulathinal R.J."/>
            <person name="Kumar S."/>
            <person name="Kwok R."/>
            <person name="Lander E."/>
            <person name="Langley C.H."/>
            <person name="Lapoint R."/>
            <person name="Lazzaro B.P."/>
            <person name="Lee S.J."/>
            <person name="Levesque L."/>
            <person name="Li R."/>
            <person name="Lin C.F."/>
            <person name="Lin M.F."/>
            <person name="Lindblad-Toh K."/>
            <person name="Llopart A."/>
            <person name="Long M."/>
            <person name="Low L."/>
            <person name="Lozovsky E."/>
            <person name="Lu J."/>
            <person name="Luo M."/>
            <person name="Machado C.A."/>
            <person name="Makalowski W."/>
            <person name="Marzo M."/>
            <person name="Matsuda M."/>
            <person name="Matzkin L."/>
            <person name="McAllister B."/>
            <person name="McBride C.S."/>
            <person name="McKernan B."/>
            <person name="McKernan K."/>
            <person name="Mendez-Lago M."/>
            <person name="Minx P."/>
            <person name="Mollenhauer M.U."/>
            <person name="Montooth K."/>
            <person name="Mount S.M."/>
            <person name="Mu X."/>
            <person name="Myers E."/>
            <person name="Negre B."/>
            <person name="Newfeld S."/>
            <person name="Nielsen R."/>
            <person name="Noor M.A."/>
            <person name="O'Grady P."/>
            <person name="Pachter L."/>
            <person name="Papaceit M."/>
            <person name="Parisi M.J."/>
            <person name="Parisi M."/>
            <person name="Parts L."/>
            <person name="Pedersen J.S."/>
            <person name="Pesole G."/>
            <person name="Phillippy A.M."/>
            <person name="Ponting C.P."/>
            <person name="Pop M."/>
            <person name="Porcelli D."/>
            <person name="Powell J.R."/>
            <person name="Prohaska S."/>
            <person name="Pruitt K."/>
            <person name="Puig M."/>
            <person name="Quesneville H."/>
            <person name="Ram K.R."/>
            <person name="Rand D."/>
            <person name="Rasmussen M.D."/>
            <person name="Reed L.K."/>
            <person name="Reenan R."/>
            <person name="Reily A."/>
            <person name="Remington K.A."/>
            <person name="Rieger T.T."/>
            <person name="Ritchie M.G."/>
            <person name="Robin C."/>
            <person name="Rogers Y.H."/>
            <person name="Rohde C."/>
            <person name="Rozas J."/>
            <person name="Rubenfield M.J."/>
            <person name="Ruiz A."/>
            <person name="Russo S."/>
            <person name="Salzberg S.L."/>
            <person name="Sanchez-Gracia A."/>
            <person name="Saranga D.J."/>
            <person name="Sato H."/>
            <person name="Schaeffer S.W."/>
            <person name="Schatz M.C."/>
            <person name="Schlenke T."/>
            <person name="Schwartz R."/>
            <person name="Segarra C."/>
            <person name="Singh R.S."/>
            <person name="Sirot L."/>
            <person name="Sirota M."/>
            <person name="Sisneros N.B."/>
            <person name="Smith C.D."/>
            <person name="Smith T.F."/>
            <person name="Spieth J."/>
            <person name="Stage D.E."/>
            <person name="Stark A."/>
            <person name="Stephan W."/>
            <person name="Strausberg R.L."/>
            <person name="Strempel S."/>
            <person name="Sturgill D."/>
            <person name="Sutton G."/>
            <person name="Sutton G.G."/>
            <person name="Tao W."/>
            <person name="Teichmann S."/>
            <person name="Tobari Y.N."/>
            <person name="Tomimura Y."/>
            <person name="Tsolas J.M."/>
            <person name="Valente V.L."/>
            <person name="Venter E."/>
            <person name="Venter J.C."/>
            <person name="Vicario S."/>
            <person name="Vieira F.G."/>
            <person name="Vilella A.J."/>
            <person name="Villasante A."/>
            <person name="Walenz B."/>
            <person name="Wang J."/>
            <person name="Wasserman M."/>
            <person name="Watts T."/>
            <person name="Wilson D."/>
            <person name="Wilson R.K."/>
            <person name="Wing R.A."/>
            <person name="Wolfner M.F."/>
            <person name="Wong A."/>
            <person name="Wong G.K."/>
            <person name="Wu C.I."/>
            <person name="Wu G."/>
            <person name="Yamamoto D."/>
            <person name="Yang H.P."/>
            <person name="Yang S.P."/>
            <person name="Yorke J.A."/>
            <person name="Yoshida K."/>
            <person name="Zdobnov E."/>
            <person name="Zhang P."/>
            <person name="Zhang Y."/>
            <person name="Zimin A.V."/>
            <person name="Baldwin J."/>
            <person name="Abdouelleil A."/>
            <person name="Abdulkadir J."/>
            <person name="Abebe A."/>
            <person name="Abera B."/>
            <person name="Abreu J."/>
            <person name="Acer S.C."/>
            <person name="Aftuck L."/>
            <person name="Alexander A."/>
            <person name="An P."/>
            <person name="Anderson E."/>
            <person name="Anderson S."/>
            <person name="Arachi H."/>
            <person name="Azer M."/>
            <person name="Bachantsang P."/>
            <person name="Barry A."/>
            <person name="Bayul T."/>
            <person name="Berlin A."/>
            <person name="Bessette D."/>
            <person name="Bloom T."/>
            <person name="Blye J."/>
            <person name="Boguslavskiy L."/>
            <person name="Bonnet C."/>
            <person name="Boukhgalter B."/>
            <person name="Bourzgui I."/>
            <person name="Brown A."/>
            <person name="Cahill P."/>
            <person name="Channer S."/>
            <person name="Cheshatsang Y."/>
            <person name="Chuda L."/>
            <person name="Citroen M."/>
            <person name="Collymore A."/>
            <person name="Cooke P."/>
            <person name="Costello M."/>
            <person name="D'Aco K."/>
            <person name="Daza R."/>
            <person name="De Haan G."/>
            <person name="DeGray S."/>
            <person name="DeMaso C."/>
            <person name="Dhargay N."/>
            <person name="Dooley K."/>
            <person name="Dooley E."/>
            <person name="Doricent M."/>
            <person name="Dorje P."/>
            <person name="Dorjee K."/>
            <person name="Dupes A."/>
            <person name="Elong R."/>
            <person name="Falk J."/>
            <person name="Farina A."/>
            <person name="Faro S."/>
            <person name="Ferguson D."/>
            <person name="Fisher S."/>
            <person name="Foley C.D."/>
            <person name="Franke A."/>
            <person name="Friedrich D."/>
            <person name="Gadbois L."/>
            <person name="Gearin G."/>
            <person name="Gearin C.R."/>
            <person name="Giannoukos G."/>
            <person name="Goode T."/>
            <person name="Graham J."/>
            <person name="Grandbois E."/>
            <person name="Grewal S."/>
            <person name="Gyaltsen K."/>
            <person name="Hafez N."/>
            <person name="Hagos B."/>
            <person name="Hall J."/>
            <person name="Henson C."/>
            <person name="Hollinger A."/>
            <person name="Honan T."/>
            <person name="Huard M.D."/>
            <person name="Hughes L."/>
            <person name="Hurhula B."/>
            <person name="Husby M.E."/>
            <person name="Kamat A."/>
            <person name="Kanga B."/>
            <person name="Kashin S."/>
            <person name="Khazanovich D."/>
            <person name="Kisner P."/>
            <person name="Lance K."/>
            <person name="Lara M."/>
            <person name="Lee W."/>
            <person name="Lennon N."/>
            <person name="Letendre F."/>
            <person name="LeVine R."/>
            <person name="Lipovsky A."/>
            <person name="Liu X."/>
            <person name="Liu J."/>
            <person name="Liu S."/>
            <person name="Lokyitsang T."/>
            <person name="Lokyitsang Y."/>
            <person name="Lubonja R."/>
            <person name="Lui A."/>
            <person name="MacDonald P."/>
            <person name="Magnisalis V."/>
            <person name="Maru K."/>
            <person name="Matthews C."/>
            <person name="McCusker W."/>
            <person name="McDonough S."/>
            <person name="Mehta T."/>
            <person name="Meldrim J."/>
            <person name="Meneus L."/>
            <person name="Mihai O."/>
            <person name="Mihalev A."/>
            <person name="Mihova T."/>
            <person name="Mittelman R."/>
            <person name="Mlenga V."/>
            <person name="Montmayeur A."/>
            <person name="Mulrain L."/>
            <person name="Navidi A."/>
            <person name="Naylor J."/>
            <person name="Negash T."/>
            <person name="Nguyen T."/>
            <person name="Nguyen N."/>
            <person name="Nicol R."/>
            <person name="Norbu C."/>
            <person name="Norbu N."/>
            <person name="Novod N."/>
            <person name="O'Neill B."/>
            <person name="Osman S."/>
            <person name="Markiewicz E."/>
            <person name="Oyono O.L."/>
            <person name="Patti C."/>
            <person name="Phunkhang P."/>
            <person name="Pierre F."/>
            <person name="Priest M."/>
            <person name="Raghuraman S."/>
            <person name="Rege F."/>
            <person name="Reyes R."/>
            <person name="Rise C."/>
            <person name="Rogov P."/>
            <person name="Ross K."/>
            <person name="Ryan E."/>
            <person name="Settipalli S."/>
            <person name="Shea T."/>
            <person name="Sherpa N."/>
            <person name="Shi L."/>
            <person name="Shih D."/>
            <person name="Sparrow T."/>
            <person name="Spaulding J."/>
            <person name="Stalker J."/>
            <person name="Stange-Thomann N."/>
            <person name="Stavropoulos S."/>
            <person name="Stone C."/>
            <person name="Strader C."/>
            <person name="Tesfaye S."/>
            <person name="Thomson T."/>
            <person name="Thoulutsang Y."/>
            <person name="Thoulutsang D."/>
            <person name="Topham K."/>
            <person name="Topping I."/>
            <person name="Tsamla T."/>
            <person name="Vassiliev H."/>
            <person name="Vo A."/>
            <person name="Wangchuk T."/>
            <person name="Wangdi T."/>
            <person name="Weiand M."/>
            <person name="Wilkinson J."/>
            <person name="Wilson A."/>
            <person name="Yadav S."/>
            <person name="Young G."/>
            <person name="Yu Q."/>
            <person name="Zembek L."/>
            <person name="Zhong D."/>
            <person name="Zimmer A."/>
            <person name="Zwirko Z."/>
            <person name="Jaffe D.B."/>
            <person name="Alvarez P."/>
            <person name="Brockman W."/>
            <person name="Butler J."/>
            <person name="Chin C."/>
            <person name="Gnerre S."/>
            <person name="Grabherr M."/>
            <person name="Kleber M."/>
            <person name="Mauceli E."/>
            <person name="MacCallum I."/>
        </authorList>
    </citation>
    <scope>NUCLEOTIDE SEQUENCE [LARGE SCALE GENOMIC DNA]</scope>
    <source>
        <strain evidence="3">Tucson 14030-0811.24</strain>
    </source>
</reference>
<keyword evidence="1" id="KW-0732">Signal</keyword>
<feature type="signal peptide" evidence="1">
    <location>
        <begin position="1"/>
        <end position="35"/>
    </location>
</feature>
<dbReference type="EMBL" id="CH964272">
    <property type="protein sequence ID" value="EDW83693.2"/>
    <property type="molecule type" value="Genomic_DNA"/>
</dbReference>
<protein>
    <recommendedName>
        <fullName evidence="4">Chitin-binding type-2 domain-containing protein</fullName>
    </recommendedName>
</protein>
<sequence>MLRWIFVMKLFMKNKCNILLLMWLWEVQVPLLVLGQASVMDTATNATCKHATDMWGDPNPNIFYVCAVVDEKQTPLQLHCPQGRGFFNGLGYLGCLPYDHWPACRPTVEQTNVQLAAGCDNQSQAETQPWPTQDPNQFYMCPGIAAVPLLLSCAPGKGFVATMATVGCADWSVWRRQMQCEEFY</sequence>
<proteinExistence type="predicted"/>
<evidence type="ECO:0000313" key="3">
    <source>
        <dbReference type="Proteomes" id="UP000007798"/>
    </source>
</evidence>
<dbReference type="Proteomes" id="UP000007798">
    <property type="component" value="Unassembled WGS sequence"/>
</dbReference>
<evidence type="ECO:0000313" key="2">
    <source>
        <dbReference type="EMBL" id="EDW83693.2"/>
    </source>
</evidence>
<name>B4NIB1_DROWI</name>
<keyword evidence="3" id="KW-1185">Reference proteome</keyword>
<dbReference type="HOGENOM" id="CLU_1490547_0_0_1"/>
<gene>
    <name evidence="2" type="primary">Dwil\GK13542</name>
    <name evidence="2" type="ORF">Dwil_GK13542</name>
</gene>
<dbReference type="eggNOG" id="ENOG502T805">
    <property type="taxonomic scope" value="Eukaryota"/>
</dbReference>
<accession>B4NIB1</accession>
<evidence type="ECO:0008006" key="4">
    <source>
        <dbReference type="Google" id="ProtNLM"/>
    </source>
</evidence>
<feature type="chain" id="PRO_5006458456" description="Chitin-binding type-2 domain-containing protein" evidence="1">
    <location>
        <begin position="36"/>
        <end position="184"/>
    </location>
</feature>